<feature type="transmembrane region" description="Helical" evidence="2">
    <location>
        <begin position="12"/>
        <end position="36"/>
    </location>
</feature>
<feature type="compositionally biased region" description="Low complexity" evidence="1">
    <location>
        <begin position="47"/>
        <end position="65"/>
    </location>
</feature>
<dbReference type="EMBL" id="JANUGP010000019">
    <property type="protein sequence ID" value="MCS0604176.1"/>
    <property type="molecule type" value="Genomic_DNA"/>
</dbReference>
<keyword evidence="2" id="KW-0472">Membrane</keyword>
<feature type="domain" description="DUF8175" evidence="3">
    <location>
        <begin position="71"/>
        <end position="250"/>
    </location>
</feature>
<dbReference type="Proteomes" id="UP001205612">
    <property type="component" value="Unassembled WGS sequence"/>
</dbReference>
<reference evidence="4 5" key="1">
    <citation type="submission" date="2022-08" db="EMBL/GenBank/DDBJ databases">
        <authorList>
            <person name="Somphong A."/>
            <person name="Phongsopitanun W."/>
        </authorList>
    </citation>
    <scope>NUCLEOTIDE SEQUENCE [LARGE SCALE GENOMIC DNA]</scope>
    <source>
        <strain evidence="4 5">LP11</strain>
    </source>
</reference>
<feature type="region of interest" description="Disordered" evidence="1">
    <location>
        <begin position="40"/>
        <end position="104"/>
    </location>
</feature>
<dbReference type="RefSeq" id="WP_258780795.1">
    <property type="nucleotide sequence ID" value="NZ_JANUGP010000019.1"/>
</dbReference>
<keyword evidence="2" id="KW-0812">Transmembrane</keyword>
<keyword evidence="5" id="KW-1185">Reference proteome</keyword>
<organism evidence="4 5">
    <name type="scientific">Streptomyces pyxinicus</name>
    <dbReference type="NCBI Taxonomy" id="2970331"/>
    <lineage>
        <taxon>Bacteria</taxon>
        <taxon>Bacillati</taxon>
        <taxon>Actinomycetota</taxon>
        <taxon>Actinomycetes</taxon>
        <taxon>Kitasatosporales</taxon>
        <taxon>Streptomycetaceae</taxon>
        <taxon>Streptomyces</taxon>
    </lineage>
</organism>
<dbReference type="Pfam" id="PF26526">
    <property type="entry name" value="DUF8175"/>
    <property type="match status" value="1"/>
</dbReference>
<evidence type="ECO:0000313" key="5">
    <source>
        <dbReference type="Proteomes" id="UP001205612"/>
    </source>
</evidence>
<keyword evidence="2" id="KW-1133">Transmembrane helix</keyword>
<evidence type="ECO:0000313" key="4">
    <source>
        <dbReference type="EMBL" id="MCS0604176.1"/>
    </source>
</evidence>
<evidence type="ECO:0000259" key="3">
    <source>
        <dbReference type="Pfam" id="PF26526"/>
    </source>
</evidence>
<evidence type="ECO:0000256" key="2">
    <source>
        <dbReference type="SAM" id="Phobius"/>
    </source>
</evidence>
<proteinExistence type="predicted"/>
<evidence type="ECO:0000256" key="1">
    <source>
        <dbReference type="SAM" id="MobiDB-lite"/>
    </source>
</evidence>
<comment type="caution">
    <text evidence="4">The sequence shown here is derived from an EMBL/GenBank/DDBJ whole genome shotgun (WGS) entry which is preliminary data.</text>
</comment>
<name>A0ABT2B6Q3_9ACTN</name>
<gene>
    <name evidence="4" type="ORF">NX794_23605</name>
</gene>
<accession>A0ABT2B6Q3</accession>
<sequence>MARRNDGDEEQRGTGLMIISAVIVLVVVLLGVFVVVTNDDGDGKSDGGASPTSGAGAATSGQGADDNGGGSQTGAPASGGCKPTDTDQKVPTTAPDDVTWSLTKTAALPRSKSAGPMVVNGLSATCYAHTPRGALLAAVNTPYRVALAAPGKAPVEKSVLPGAGRDKLEGQLSQVDVQAGELSQVAGFRVVSYTQQTAVVTLVNGSTDAHNLKASDITVQWSDADWKVVAREDGSLTTPATPVSDLVGYIQFGGL</sequence>
<dbReference type="InterPro" id="IPR058488">
    <property type="entry name" value="DUF8175"/>
</dbReference>
<protein>
    <recommendedName>
        <fullName evidence="3">DUF8175 domain-containing protein</fullName>
    </recommendedName>
</protein>